<keyword evidence="3" id="KW-1185">Reference proteome</keyword>
<dbReference type="Proteomes" id="UP000244924">
    <property type="component" value="Unassembled WGS sequence"/>
</dbReference>
<gene>
    <name evidence="2" type="ORF">DEA8626_01963</name>
</gene>
<evidence type="ECO:0000313" key="3">
    <source>
        <dbReference type="Proteomes" id="UP000244924"/>
    </source>
</evidence>
<organism evidence="2 3">
    <name type="scientific">Albidovulum aquaemixtae</name>
    <dbReference type="NCBI Taxonomy" id="1542388"/>
    <lineage>
        <taxon>Bacteria</taxon>
        <taxon>Pseudomonadati</taxon>
        <taxon>Pseudomonadota</taxon>
        <taxon>Alphaproteobacteria</taxon>
        <taxon>Rhodobacterales</taxon>
        <taxon>Paracoccaceae</taxon>
        <taxon>Albidovulum</taxon>
    </lineage>
</organism>
<dbReference type="RefSeq" id="WP_146188855.1">
    <property type="nucleotide sequence ID" value="NZ_OMOQ01000001.1"/>
</dbReference>
<evidence type="ECO:0000256" key="1">
    <source>
        <dbReference type="SAM" id="SignalP"/>
    </source>
</evidence>
<feature type="signal peptide" evidence="1">
    <location>
        <begin position="1"/>
        <end position="21"/>
    </location>
</feature>
<feature type="chain" id="PRO_5015351697" description="Rap1a immunity protein domain-containing protein" evidence="1">
    <location>
        <begin position="22"/>
        <end position="119"/>
    </location>
</feature>
<dbReference type="AlphaFoldDB" id="A0A2R8B711"/>
<protein>
    <recommendedName>
        <fullName evidence="4">Rap1a immunity protein domain-containing protein</fullName>
    </recommendedName>
</protein>
<name>A0A2R8B711_9RHOB</name>
<keyword evidence="1" id="KW-0732">Signal</keyword>
<reference evidence="2 3" key="1">
    <citation type="submission" date="2018-03" db="EMBL/GenBank/DDBJ databases">
        <authorList>
            <person name="Keele B.F."/>
        </authorList>
    </citation>
    <scope>NUCLEOTIDE SEQUENCE [LARGE SCALE GENOMIC DNA]</scope>
    <source>
        <strain evidence="2 3">CECT 8626</strain>
    </source>
</reference>
<evidence type="ECO:0000313" key="2">
    <source>
        <dbReference type="EMBL" id="SPH18425.1"/>
    </source>
</evidence>
<accession>A0A2R8B711</accession>
<dbReference type="EMBL" id="OMOQ01000001">
    <property type="protein sequence ID" value="SPH18425.1"/>
    <property type="molecule type" value="Genomic_DNA"/>
</dbReference>
<evidence type="ECO:0008006" key="4">
    <source>
        <dbReference type="Google" id="ProtNLM"/>
    </source>
</evidence>
<proteinExistence type="predicted"/>
<dbReference type="OrthoDB" id="8449413at2"/>
<sequence length="119" mass="13022">MSWQRYLAYFCTCMTSGVSIAQSSDAEPVFMLGQGALSCEQLLNYTSENGSPNDLVPWIYGFWSGINVVRGSSDDGDVSLAGPLVDPAALQSWIAASCELDLERKIYSVAMEAYFELSR</sequence>